<dbReference type="InterPro" id="IPR011712">
    <property type="entry name" value="Sig_transdc_His_kin_sub3_dim/P"/>
</dbReference>
<evidence type="ECO:0000256" key="5">
    <source>
        <dbReference type="ARBA" id="ARBA00022741"/>
    </source>
</evidence>
<dbReference type="GO" id="GO:0046983">
    <property type="term" value="F:protein dimerization activity"/>
    <property type="evidence" value="ECO:0007669"/>
    <property type="project" value="InterPro"/>
</dbReference>
<dbReference type="InParanoid" id="B4CYV0"/>
<keyword evidence="6 11" id="KW-0418">Kinase</keyword>
<feature type="transmembrane region" description="Helical" evidence="9">
    <location>
        <begin position="35"/>
        <end position="53"/>
    </location>
</feature>
<dbReference type="STRING" id="497964.CfE428DRAFT_1838"/>
<dbReference type="PROSITE" id="PS50109">
    <property type="entry name" value="HIS_KIN"/>
    <property type="match status" value="1"/>
</dbReference>
<evidence type="ECO:0000313" key="11">
    <source>
        <dbReference type="EMBL" id="EDY20641.1"/>
    </source>
</evidence>
<evidence type="ECO:0000256" key="4">
    <source>
        <dbReference type="ARBA" id="ARBA00022679"/>
    </source>
</evidence>
<feature type="transmembrane region" description="Helical" evidence="9">
    <location>
        <begin position="12"/>
        <end position="29"/>
    </location>
</feature>
<evidence type="ECO:0000259" key="10">
    <source>
        <dbReference type="PROSITE" id="PS50109"/>
    </source>
</evidence>
<keyword evidence="9" id="KW-0812">Transmembrane</keyword>
<protein>
    <recommendedName>
        <fullName evidence="2">histidine kinase</fullName>
        <ecNumber evidence="2">2.7.13.3</ecNumber>
    </recommendedName>
</protein>
<keyword evidence="12" id="KW-1185">Reference proteome</keyword>
<dbReference type="SMART" id="SM00387">
    <property type="entry name" value="HATPase_c"/>
    <property type="match status" value="1"/>
</dbReference>
<evidence type="ECO:0000256" key="1">
    <source>
        <dbReference type="ARBA" id="ARBA00000085"/>
    </source>
</evidence>
<dbReference type="EMBL" id="ABVL01000004">
    <property type="protein sequence ID" value="EDY20641.1"/>
    <property type="molecule type" value="Genomic_DNA"/>
</dbReference>
<evidence type="ECO:0000256" key="6">
    <source>
        <dbReference type="ARBA" id="ARBA00022777"/>
    </source>
</evidence>
<dbReference type="Gene3D" id="1.20.5.1930">
    <property type="match status" value="1"/>
</dbReference>
<evidence type="ECO:0000256" key="7">
    <source>
        <dbReference type="ARBA" id="ARBA00022840"/>
    </source>
</evidence>
<reference evidence="11 12" key="1">
    <citation type="journal article" date="2011" name="J. Bacteriol.">
        <title>Genome sequence of Chthoniobacter flavus Ellin428, an aerobic heterotrophic soil bacterium.</title>
        <authorList>
            <person name="Kant R."/>
            <person name="van Passel M.W."/>
            <person name="Palva A."/>
            <person name="Lucas S."/>
            <person name="Lapidus A."/>
            <person name="Glavina Del Rio T."/>
            <person name="Dalin E."/>
            <person name="Tice H."/>
            <person name="Bruce D."/>
            <person name="Goodwin L."/>
            <person name="Pitluck S."/>
            <person name="Larimer F.W."/>
            <person name="Land M.L."/>
            <person name="Hauser L."/>
            <person name="Sangwan P."/>
            <person name="de Vos W.M."/>
            <person name="Janssen P.H."/>
            <person name="Smidt H."/>
        </authorList>
    </citation>
    <scope>NUCLEOTIDE SEQUENCE [LARGE SCALE GENOMIC DNA]</scope>
    <source>
        <strain evidence="11 12">Ellin428</strain>
    </source>
</reference>
<dbReference type="EC" id="2.7.13.3" evidence="2"/>
<feature type="transmembrane region" description="Helical" evidence="9">
    <location>
        <begin position="60"/>
        <end position="79"/>
    </location>
</feature>
<keyword evidence="3" id="KW-0597">Phosphoprotein</keyword>
<keyword evidence="4" id="KW-0808">Transferase</keyword>
<dbReference type="GO" id="GO:0005524">
    <property type="term" value="F:ATP binding"/>
    <property type="evidence" value="ECO:0007669"/>
    <property type="project" value="UniProtKB-KW"/>
</dbReference>
<dbReference type="PANTHER" id="PTHR24421:SF10">
    <property type="entry name" value="NITRATE_NITRITE SENSOR PROTEIN NARQ"/>
    <property type="match status" value="1"/>
</dbReference>
<dbReference type="GO" id="GO:0000155">
    <property type="term" value="F:phosphorelay sensor kinase activity"/>
    <property type="evidence" value="ECO:0007669"/>
    <property type="project" value="InterPro"/>
</dbReference>
<comment type="catalytic activity">
    <reaction evidence="1">
        <text>ATP + protein L-histidine = ADP + protein N-phospho-L-histidine.</text>
        <dbReference type="EC" id="2.7.13.3"/>
    </reaction>
</comment>
<keyword evidence="5" id="KW-0547">Nucleotide-binding</keyword>
<comment type="caution">
    <text evidence="11">The sequence shown here is derived from an EMBL/GenBank/DDBJ whole genome shotgun (WGS) entry which is preliminary data.</text>
</comment>
<dbReference type="InterPro" id="IPR036890">
    <property type="entry name" value="HATPase_C_sf"/>
</dbReference>
<dbReference type="FunCoup" id="B4CYV0">
    <property type="interactions" value="113"/>
</dbReference>
<name>B4CYV0_9BACT</name>
<sequence>MKLGELFSGQSKTAIFIECLLFAMAVGYIDFLTPWQWTMSVFYAPPILLAVWYGPRKSGLVIAVLCAVIWYLAGLRQHPYLSLHAYVWVAFNRMVYFLFVAIGGMALKTQRDEIRARMEAMTRARTLEQEIVRVAEREQMRIGQDLHDGLCQDLAAIDCAAACLKSDLEGREIPEAAAAGTIQKLLQDAIVEARNLARGISPVHMDAENLPAALEDLVASANRANPATITFDVHGEITIGDTQTAIHLYRIAQEALRNAVRHSGANHVSVELNEEGDHYTLVVRDDGRGFDDSPVSPTSTSMGLGTIRYRARLLGATCEIDSKPDLGTVVRCSLPLHHASQSPLQHAV</sequence>
<dbReference type="eggNOG" id="COG4585">
    <property type="taxonomic scope" value="Bacteria"/>
</dbReference>
<evidence type="ECO:0000256" key="9">
    <source>
        <dbReference type="SAM" id="Phobius"/>
    </source>
</evidence>
<proteinExistence type="predicted"/>
<keyword evidence="9" id="KW-1133">Transmembrane helix</keyword>
<feature type="transmembrane region" description="Helical" evidence="9">
    <location>
        <begin position="85"/>
        <end position="107"/>
    </location>
</feature>
<dbReference type="SUPFAM" id="SSF55874">
    <property type="entry name" value="ATPase domain of HSP90 chaperone/DNA topoisomerase II/histidine kinase"/>
    <property type="match status" value="1"/>
</dbReference>
<dbReference type="InterPro" id="IPR050482">
    <property type="entry name" value="Sensor_HK_TwoCompSys"/>
</dbReference>
<dbReference type="Pfam" id="PF07730">
    <property type="entry name" value="HisKA_3"/>
    <property type="match status" value="1"/>
</dbReference>
<dbReference type="InterPro" id="IPR003594">
    <property type="entry name" value="HATPase_dom"/>
</dbReference>
<gene>
    <name evidence="11" type="ORF">CfE428DRAFT_1838</name>
</gene>
<dbReference type="Pfam" id="PF02518">
    <property type="entry name" value="HATPase_c"/>
    <property type="match status" value="1"/>
</dbReference>
<keyword evidence="8" id="KW-0902">Two-component regulatory system</keyword>
<dbReference type="PANTHER" id="PTHR24421">
    <property type="entry name" value="NITRATE/NITRITE SENSOR PROTEIN NARX-RELATED"/>
    <property type="match status" value="1"/>
</dbReference>
<dbReference type="RefSeq" id="WP_006979164.1">
    <property type="nucleotide sequence ID" value="NZ_ABVL01000004.1"/>
</dbReference>
<organism evidence="11 12">
    <name type="scientific">Chthoniobacter flavus Ellin428</name>
    <dbReference type="NCBI Taxonomy" id="497964"/>
    <lineage>
        <taxon>Bacteria</taxon>
        <taxon>Pseudomonadati</taxon>
        <taxon>Verrucomicrobiota</taxon>
        <taxon>Spartobacteria</taxon>
        <taxon>Chthoniobacterales</taxon>
        <taxon>Chthoniobacteraceae</taxon>
        <taxon>Chthoniobacter</taxon>
    </lineage>
</organism>
<keyword evidence="7" id="KW-0067">ATP-binding</keyword>
<dbReference type="Proteomes" id="UP000005824">
    <property type="component" value="Unassembled WGS sequence"/>
</dbReference>
<evidence type="ECO:0000256" key="2">
    <source>
        <dbReference type="ARBA" id="ARBA00012438"/>
    </source>
</evidence>
<dbReference type="InterPro" id="IPR005467">
    <property type="entry name" value="His_kinase_dom"/>
</dbReference>
<dbReference type="Gene3D" id="3.30.565.10">
    <property type="entry name" value="Histidine kinase-like ATPase, C-terminal domain"/>
    <property type="match status" value="1"/>
</dbReference>
<dbReference type="GO" id="GO:0016020">
    <property type="term" value="C:membrane"/>
    <property type="evidence" value="ECO:0007669"/>
    <property type="project" value="InterPro"/>
</dbReference>
<feature type="domain" description="Histidine kinase" evidence="10">
    <location>
        <begin position="248"/>
        <end position="338"/>
    </location>
</feature>
<evidence type="ECO:0000256" key="3">
    <source>
        <dbReference type="ARBA" id="ARBA00022553"/>
    </source>
</evidence>
<accession>B4CYV0</accession>
<evidence type="ECO:0000313" key="12">
    <source>
        <dbReference type="Proteomes" id="UP000005824"/>
    </source>
</evidence>
<keyword evidence="9" id="KW-0472">Membrane</keyword>
<dbReference type="AlphaFoldDB" id="B4CYV0"/>
<evidence type="ECO:0000256" key="8">
    <source>
        <dbReference type="ARBA" id="ARBA00023012"/>
    </source>
</evidence>
<dbReference type="CDD" id="cd16917">
    <property type="entry name" value="HATPase_UhpB-NarQ-NarX-like"/>
    <property type="match status" value="1"/>
</dbReference>